<protein>
    <submittedName>
        <fullName evidence="1">Uncharacterized protein</fullName>
    </submittedName>
</protein>
<evidence type="ECO:0000313" key="1">
    <source>
        <dbReference type="EMBL" id="KAI4380836.1"/>
    </source>
</evidence>
<sequence>MGFLIEDEPSCTVLTHILYKAALAFAVLRWILSFAFRIKECFFADPFTVSSPLSSVSSKQIRQSLALTTYGEVSDRCQGVLDTCAVCLGRLSEDDEVRELRNCCHFFHRDCIDRWVDHNDNHHRHDQDDHDNHKSCPLCRAPLLMASQVVTAHDPRRDEPSWAVERLLYLFGDDLLA</sequence>
<gene>
    <name evidence="1" type="ORF">MLD38_006979</name>
</gene>
<name>A0ACB9RNU9_9MYRT</name>
<reference evidence="2" key="1">
    <citation type="journal article" date="2023" name="Front. Plant Sci.">
        <title>Chromosomal-level genome assembly of Melastoma candidum provides insights into trichome evolution.</title>
        <authorList>
            <person name="Zhong Y."/>
            <person name="Wu W."/>
            <person name="Sun C."/>
            <person name="Zou P."/>
            <person name="Liu Y."/>
            <person name="Dai S."/>
            <person name="Zhou R."/>
        </authorList>
    </citation>
    <scope>NUCLEOTIDE SEQUENCE [LARGE SCALE GENOMIC DNA]</scope>
</reference>
<dbReference type="Proteomes" id="UP001057402">
    <property type="component" value="Chromosome 3"/>
</dbReference>
<accession>A0ACB9RNU9</accession>
<organism evidence="1 2">
    <name type="scientific">Melastoma candidum</name>
    <dbReference type="NCBI Taxonomy" id="119954"/>
    <lineage>
        <taxon>Eukaryota</taxon>
        <taxon>Viridiplantae</taxon>
        <taxon>Streptophyta</taxon>
        <taxon>Embryophyta</taxon>
        <taxon>Tracheophyta</taxon>
        <taxon>Spermatophyta</taxon>
        <taxon>Magnoliopsida</taxon>
        <taxon>eudicotyledons</taxon>
        <taxon>Gunneridae</taxon>
        <taxon>Pentapetalae</taxon>
        <taxon>rosids</taxon>
        <taxon>malvids</taxon>
        <taxon>Myrtales</taxon>
        <taxon>Melastomataceae</taxon>
        <taxon>Melastomatoideae</taxon>
        <taxon>Melastomateae</taxon>
        <taxon>Melastoma</taxon>
    </lineage>
</organism>
<proteinExistence type="predicted"/>
<comment type="caution">
    <text evidence="1">The sequence shown here is derived from an EMBL/GenBank/DDBJ whole genome shotgun (WGS) entry which is preliminary data.</text>
</comment>
<keyword evidence="2" id="KW-1185">Reference proteome</keyword>
<dbReference type="EMBL" id="CM042882">
    <property type="protein sequence ID" value="KAI4380836.1"/>
    <property type="molecule type" value="Genomic_DNA"/>
</dbReference>
<evidence type="ECO:0000313" key="2">
    <source>
        <dbReference type="Proteomes" id="UP001057402"/>
    </source>
</evidence>